<name>A0A2G2V8D5_CAPBA</name>
<organism evidence="1 2">
    <name type="scientific">Capsicum baccatum</name>
    <name type="common">Peruvian pepper</name>
    <dbReference type="NCBI Taxonomy" id="33114"/>
    <lineage>
        <taxon>Eukaryota</taxon>
        <taxon>Viridiplantae</taxon>
        <taxon>Streptophyta</taxon>
        <taxon>Embryophyta</taxon>
        <taxon>Tracheophyta</taxon>
        <taxon>Spermatophyta</taxon>
        <taxon>Magnoliopsida</taxon>
        <taxon>eudicotyledons</taxon>
        <taxon>Gunneridae</taxon>
        <taxon>Pentapetalae</taxon>
        <taxon>asterids</taxon>
        <taxon>lamiids</taxon>
        <taxon>Solanales</taxon>
        <taxon>Solanaceae</taxon>
        <taxon>Solanoideae</taxon>
        <taxon>Capsiceae</taxon>
        <taxon>Capsicum</taxon>
    </lineage>
</organism>
<dbReference type="AlphaFoldDB" id="A0A2G2V8D5"/>
<evidence type="ECO:0008006" key="3">
    <source>
        <dbReference type="Google" id="ProtNLM"/>
    </source>
</evidence>
<protein>
    <recommendedName>
        <fullName evidence="3">Fanconi Anaemia group E protein C-terminal domain-containing protein</fullName>
    </recommendedName>
</protein>
<accession>A0A2G2V8D5</accession>
<dbReference type="GO" id="GO:0036297">
    <property type="term" value="P:interstrand cross-link repair"/>
    <property type="evidence" value="ECO:0007669"/>
    <property type="project" value="InterPro"/>
</dbReference>
<dbReference type="InterPro" id="IPR039685">
    <property type="entry name" value="FANCE"/>
</dbReference>
<sequence length="332" mass="37436">MECWVPLFQIFLNSPCPETEASLWLQQSFNQPGPTAISTTSFLSLLTRPTEIDSCSSSSSPFPTKRVMWIQTLPNSVQARILSFLIYDRRKFCETDLCQLGETMLKEGKELDFWVKRAAHQRLDVLSRSNHEWLSCLNLDSEEEQLEDEFSSCSENDDPMTEFEEGKQEILDGVIEEVDEVVIKEVDEYLEPQVEETAGRLKVRLLSLQSTAEAVKLAGDFRQLCKGGGQSLVILGIIEPWRADDEPAAVLVSNLLDGNEDELGWPSQVLCSVILPKLLVLKEPASRVLLTAIVDYSKVRQKTAEYALLLPLMLRIEGINSPICDVITRIVR</sequence>
<reference evidence="2" key="2">
    <citation type="journal article" date="2017" name="J. Anim. Genet.">
        <title>Multiple reference genome sequences of hot pepper reveal the massive evolution of plant disease resistance genes by retroduplication.</title>
        <authorList>
            <person name="Kim S."/>
            <person name="Park J."/>
            <person name="Yeom S.-I."/>
            <person name="Kim Y.-M."/>
            <person name="Seo E."/>
            <person name="Kim K.-T."/>
            <person name="Kim M.-S."/>
            <person name="Lee J.M."/>
            <person name="Cheong K."/>
            <person name="Shin H.-S."/>
            <person name="Kim S.-B."/>
            <person name="Han K."/>
            <person name="Lee J."/>
            <person name="Park M."/>
            <person name="Lee H.-A."/>
            <person name="Lee H.-Y."/>
            <person name="Lee Y."/>
            <person name="Oh S."/>
            <person name="Lee J.H."/>
            <person name="Choi E."/>
            <person name="Choi E."/>
            <person name="Lee S.E."/>
            <person name="Jeon J."/>
            <person name="Kim H."/>
            <person name="Choi G."/>
            <person name="Song H."/>
            <person name="Lee J."/>
            <person name="Lee S.-C."/>
            <person name="Kwon J.-K."/>
            <person name="Lee H.-Y."/>
            <person name="Koo N."/>
            <person name="Hong Y."/>
            <person name="Kim R.W."/>
            <person name="Kang W.-H."/>
            <person name="Huh J.H."/>
            <person name="Kang B.-C."/>
            <person name="Yang T.-J."/>
            <person name="Lee Y.-H."/>
            <person name="Bennetzen J.L."/>
            <person name="Choi D."/>
        </authorList>
    </citation>
    <scope>NUCLEOTIDE SEQUENCE [LARGE SCALE GENOMIC DNA]</scope>
    <source>
        <strain evidence="2">cv. PBC81</strain>
    </source>
</reference>
<gene>
    <name evidence="1" type="ORF">CQW23_31170</name>
</gene>
<dbReference type="OrthoDB" id="2449818at2759"/>
<dbReference type="PANTHER" id="PTHR32094:SF5">
    <property type="entry name" value="FANCONI ANEMIA GROUP E PROTEIN"/>
    <property type="match status" value="1"/>
</dbReference>
<evidence type="ECO:0000313" key="2">
    <source>
        <dbReference type="Proteomes" id="UP000224567"/>
    </source>
</evidence>
<dbReference type="STRING" id="33114.A0A2G2V8D5"/>
<comment type="caution">
    <text evidence="1">The sequence shown here is derived from an EMBL/GenBank/DDBJ whole genome shotgun (WGS) entry which is preliminary data.</text>
</comment>
<keyword evidence="2" id="KW-1185">Reference proteome</keyword>
<proteinExistence type="predicted"/>
<dbReference type="PANTHER" id="PTHR32094">
    <property type="entry name" value="FANCONI ANEMIA GROUP E PROTEIN"/>
    <property type="match status" value="1"/>
</dbReference>
<evidence type="ECO:0000313" key="1">
    <source>
        <dbReference type="EMBL" id="PHT29236.1"/>
    </source>
</evidence>
<dbReference type="EMBL" id="MLFT02000133">
    <property type="protein sequence ID" value="PHT29236.1"/>
    <property type="molecule type" value="Genomic_DNA"/>
</dbReference>
<reference evidence="1 2" key="1">
    <citation type="journal article" date="2017" name="Genome Biol.">
        <title>New reference genome sequences of hot pepper reveal the massive evolution of plant disease-resistance genes by retroduplication.</title>
        <authorList>
            <person name="Kim S."/>
            <person name="Park J."/>
            <person name="Yeom S.I."/>
            <person name="Kim Y.M."/>
            <person name="Seo E."/>
            <person name="Kim K.T."/>
            <person name="Kim M.S."/>
            <person name="Lee J.M."/>
            <person name="Cheong K."/>
            <person name="Shin H.S."/>
            <person name="Kim S.B."/>
            <person name="Han K."/>
            <person name="Lee J."/>
            <person name="Park M."/>
            <person name="Lee H.A."/>
            <person name="Lee H.Y."/>
            <person name="Lee Y."/>
            <person name="Oh S."/>
            <person name="Lee J.H."/>
            <person name="Choi E."/>
            <person name="Choi E."/>
            <person name="Lee S.E."/>
            <person name="Jeon J."/>
            <person name="Kim H."/>
            <person name="Choi G."/>
            <person name="Song H."/>
            <person name="Lee J."/>
            <person name="Lee S.C."/>
            <person name="Kwon J.K."/>
            <person name="Lee H.Y."/>
            <person name="Koo N."/>
            <person name="Hong Y."/>
            <person name="Kim R.W."/>
            <person name="Kang W.H."/>
            <person name="Huh J.H."/>
            <person name="Kang B.C."/>
            <person name="Yang T.J."/>
            <person name="Lee Y.H."/>
            <person name="Bennetzen J.L."/>
            <person name="Choi D."/>
        </authorList>
    </citation>
    <scope>NUCLEOTIDE SEQUENCE [LARGE SCALE GENOMIC DNA]</scope>
    <source>
        <strain evidence="2">cv. PBC81</strain>
    </source>
</reference>
<dbReference type="Gene3D" id="1.25.40.480">
    <property type="match status" value="1"/>
</dbReference>
<dbReference type="GO" id="GO:0043240">
    <property type="term" value="C:Fanconi anaemia nuclear complex"/>
    <property type="evidence" value="ECO:0007669"/>
    <property type="project" value="InterPro"/>
</dbReference>
<dbReference type="Proteomes" id="UP000224567">
    <property type="component" value="Unassembled WGS sequence"/>
</dbReference>